<keyword evidence="4" id="KW-1185">Reference proteome</keyword>
<gene>
    <name evidence="3" type="ORF">DSL64_07735</name>
</gene>
<organism evidence="3 4">
    <name type="scientific">Dyadobacter luteus</name>
    <dbReference type="NCBI Taxonomy" id="2259619"/>
    <lineage>
        <taxon>Bacteria</taxon>
        <taxon>Pseudomonadati</taxon>
        <taxon>Bacteroidota</taxon>
        <taxon>Cytophagia</taxon>
        <taxon>Cytophagales</taxon>
        <taxon>Spirosomataceae</taxon>
        <taxon>Dyadobacter</taxon>
    </lineage>
</organism>
<dbReference type="InterPro" id="IPR010496">
    <property type="entry name" value="AL/BT2_dom"/>
</dbReference>
<feature type="chain" id="PRO_5017615409" evidence="1">
    <location>
        <begin position="23"/>
        <end position="240"/>
    </location>
</feature>
<reference evidence="3 4" key="1">
    <citation type="submission" date="2018-07" db="EMBL/GenBank/DDBJ databases">
        <title>Dyadobacter roseus sp. nov., isolated from rose rhizosphere soil.</title>
        <authorList>
            <person name="Chen L."/>
        </authorList>
    </citation>
    <scope>NUCLEOTIDE SEQUENCE [LARGE SCALE GENOMIC DNA]</scope>
    <source>
        <strain evidence="3 4">RS19</strain>
    </source>
</reference>
<dbReference type="AlphaFoldDB" id="A0A3D8YE50"/>
<sequence>MKAKILYLAAMLGVAVTTQSFTDQKPNVLTTQEQKEGWSLLFDGKSTNGWHLYNKGKTTSAWNVKNGELYCKADDYQAQHGDLISDKQFENYDLKFDWKIVKAGNSGLFINVQEKKELPTAWASGPEYQLLEKSHNDHTANPAKRAGCLFNLFPQKNPVLPKAPGEWNQSRIKQVNGKIEFYLNGVLTASEDLKSEKWKKAIAASNFKTFPEFGKHTKGHLALQDWANGISFRNIKIKQL</sequence>
<evidence type="ECO:0000313" key="4">
    <source>
        <dbReference type="Proteomes" id="UP000256373"/>
    </source>
</evidence>
<evidence type="ECO:0000313" key="3">
    <source>
        <dbReference type="EMBL" id="REA62804.1"/>
    </source>
</evidence>
<dbReference type="RefSeq" id="WP_115830101.1">
    <property type="nucleotide sequence ID" value="NZ_QNUL01000004.1"/>
</dbReference>
<protein>
    <submittedName>
        <fullName evidence="3">DUF1080 domain-containing protein</fullName>
    </submittedName>
</protein>
<dbReference type="EMBL" id="QNUL01000004">
    <property type="protein sequence ID" value="REA62804.1"/>
    <property type="molecule type" value="Genomic_DNA"/>
</dbReference>
<dbReference type="Proteomes" id="UP000256373">
    <property type="component" value="Unassembled WGS sequence"/>
</dbReference>
<comment type="caution">
    <text evidence="3">The sequence shown here is derived from an EMBL/GenBank/DDBJ whole genome shotgun (WGS) entry which is preliminary data.</text>
</comment>
<evidence type="ECO:0000259" key="2">
    <source>
        <dbReference type="Pfam" id="PF06439"/>
    </source>
</evidence>
<keyword evidence="1" id="KW-0732">Signal</keyword>
<dbReference type="GO" id="GO:0016787">
    <property type="term" value="F:hydrolase activity"/>
    <property type="evidence" value="ECO:0007669"/>
    <property type="project" value="InterPro"/>
</dbReference>
<name>A0A3D8YE50_9BACT</name>
<feature type="signal peptide" evidence="1">
    <location>
        <begin position="1"/>
        <end position="22"/>
    </location>
</feature>
<dbReference type="OrthoDB" id="9806233at2"/>
<feature type="domain" description="3-keto-alpha-glucoside-1,2-lyase/3-keto-2-hydroxy-glucal hydratase" evidence="2">
    <location>
        <begin position="37"/>
        <end position="238"/>
    </location>
</feature>
<accession>A0A3D8YE50</accession>
<dbReference type="Gene3D" id="2.60.120.560">
    <property type="entry name" value="Exo-inulinase, domain 1"/>
    <property type="match status" value="1"/>
</dbReference>
<dbReference type="Pfam" id="PF06439">
    <property type="entry name" value="3keto-disac_hyd"/>
    <property type="match status" value="1"/>
</dbReference>
<proteinExistence type="predicted"/>
<evidence type="ECO:0000256" key="1">
    <source>
        <dbReference type="SAM" id="SignalP"/>
    </source>
</evidence>